<dbReference type="AlphaFoldDB" id="A0A5B7ED18"/>
<comment type="caution">
    <text evidence="2">The sequence shown here is derived from an EMBL/GenBank/DDBJ whole genome shotgun (WGS) entry which is preliminary data.</text>
</comment>
<organism evidence="2 3">
    <name type="scientific">Portunus trituberculatus</name>
    <name type="common">Swimming crab</name>
    <name type="synonym">Neptunus trituberculatus</name>
    <dbReference type="NCBI Taxonomy" id="210409"/>
    <lineage>
        <taxon>Eukaryota</taxon>
        <taxon>Metazoa</taxon>
        <taxon>Ecdysozoa</taxon>
        <taxon>Arthropoda</taxon>
        <taxon>Crustacea</taxon>
        <taxon>Multicrustacea</taxon>
        <taxon>Malacostraca</taxon>
        <taxon>Eumalacostraca</taxon>
        <taxon>Eucarida</taxon>
        <taxon>Decapoda</taxon>
        <taxon>Pleocyemata</taxon>
        <taxon>Brachyura</taxon>
        <taxon>Eubrachyura</taxon>
        <taxon>Portunoidea</taxon>
        <taxon>Portunidae</taxon>
        <taxon>Portuninae</taxon>
        <taxon>Portunus</taxon>
    </lineage>
</organism>
<feature type="region of interest" description="Disordered" evidence="1">
    <location>
        <begin position="96"/>
        <end position="117"/>
    </location>
</feature>
<evidence type="ECO:0000256" key="1">
    <source>
        <dbReference type="SAM" id="MobiDB-lite"/>
    </source>
</evidence>
<evidence type="ECO:0000313" key="3">
    <source>
        <dbReference type="Proteomes" id="UP000324222"/>
    </source>
</evidence>
<proteinExistence type="predicted"/>
<keyword evidence="3" id="KW-1185">Reference proteome</keyword>
<accession>A0A5B7ED18</accession>
<evidence type="ECO:0000313" key="2">
    <source>
        <dbReference type="EMBL" id="MPC31275.1"/>
    </source>
</evidence>
<name>A0A5B7ED18_PORTR</name>
<sequence length="132" mass="14212">MSALQAPVAHTSLQVLSREPSRSDLAQARDHLASNAIIFRKALAGEIRNIGQVMAAVLKLYGADLNFQDCVASFFMRTRHLPLPISVTVMEDTPDSVTRRRRCGPGPSGTVRPPDASRRAALVCGPPLDAGH</sequence>
<protein>
    <submittedName>
        <fullName evidence="2">Uncharacterized protein</fullName>
    </submittedName>
</protein>
<dbReference type="EMBL" id="VSRR010002404">
    <property type="protein sequence ID" value="MPC31275.1"/>
    <property type="molecule type" value="Genomic_DNA"/>
</dbReference>
<gene>
    <name evidence="2" type="ORF">E2C01_024560</name>
</gene>
<dbReference type="Proteomes" id="UP000324222">
    <property type="component" value="Unassembled WGS sequence"/>
</dbReference>
<reference evidence="2 3" key="1">
    <citation type="submission" date="2019-05" db="EMBL/GenBank/DDBJ databases">
        <title>Another draft genome of Portunus trituberculatus and its Hox gene families provides insights of decapod evolution.</title>
        <authorList>
            <person name="Jeong J.-H."/>
            <person name="Song I."/>
            <person name="Kim S."/>
            <person name="Choi T."/>
            <person name="Kim D."/>
            <person name="Ryu S."/>
            <person name="Kim W."/>
        </authorList>
    </citation>
    <scope>NUCLEOTIDE SEQUENCE [LARGE SCALE GENOMIC DNA]</scope>
    <source>
        <tissue evidence="2">Muscle</tissue>
    </source>
</reference>